<evidence type="ECO:0000313" key="4">
    <source>
        <dbReference type="Proteomes" id="UP001183202"/>
    </source>
</evidence>
<dbReference type="InterPro" id="IPR006531">
    <property type="entry name" value="Gp5/Vgr_OB"/>
</dbReference>
<feature type="region of interest" description="Disordered" evidence="1">
    <location>
        <begin position="183"/>
        <end position="203"/>
    </location>
</feature>
<evidence type="ECO:0000259" key="2">
    <source>
        <dbReference type="Pfam" id="PF04717"/>
    </source>
</evidence>
<proteinExistence type="predicted"/>
<reference evidence="4" key="1">
    <citation type="submission" date="2023-07" db="EMBL/GenBank/DDBJ databases">
        <title>30 novel species of actinomycetes from the DSMZ collection.</title>
        <authorList>
            <person name="Nouioui I."/>
        </authorList>
    </citation>
    <scope>NUCLEOTIDE SEQUENCE [LARGE SCALE GENOMIC DNA]</scope>
    <source>
        <strain evidence="4">DSM 45834</strain>
    </source>
</reference>
<dbReference type="SUPFAM" id="SSF69279">
    <property type="entry name" value="Phage tail proteins"/>
    <property type="match status" value="1"/>
</dbReference>
<feature type="domain" description="Gp5/Type VI secretion system Vgr protein OB-fold" evidence="2">
    <location>
        <begin position="380"/>
        <end position="452"/>
    </location>
</feature>
<accession>A0ABU2N3F9</accession>
<protein>
    <submittedName>
        <fullName evidence="3">VgrG-related protein</fullName>
    </submittedName>
</protein>
<evidence type="ECO:0000313" key="3">
    <source>
        <dbReference type="EMBL" id="MDT0348424.1"/>
    </source>
</evidence>
<comment type="caution">
    <text evidence="3">The sequence shown here is derived from an EMBL/GenBank/DDBJ whole genome shotgun (WGS) entry which is preliminary data.</text>
</comment>
<dbReference type="Pfam" id="PF04717">
    <property type="entry name" value="Phage_base_V"/>
    <property type="match status" value="1"/>
</dbReference>
<dbReference type="SUPFAM" id="SSF69255">
    <property type="entry name" value="gp5 N-terminal domain-like"/>
    <property type="match status" value="1"/>
</dbReference>
<keyword evidence="4" id="KW-1185">Reference proteome</keyword>
<dbReference type="EMBL" id="JAVREJ010000001">
    <property type="protein sequence ID" value="MDT0348424.1"/>
    <property type="molecule type" value="Genomic_DNA"/>
</dbReference>
<organism evidence="3 4">
    <name type="scientific">Pseudonocardia charpentierae</name>
    <dbReference type="NCBI Taxonomy" id="3075545"/>
    <lineage>
        <taxon>Bacteria</taxon>
        <taxon>Bacillati</taxon>
        <taxon>Actinomycetota</taxon>
        <taxon>Actinomycetes</taxon>
        <taxon>Pseudonocardiales</taxon>
        <taxon>Pseudonocardiaceae</taxon>
        <taxon>Pseudonocardia</taxon>
    </lineage>
</organism>
<dbReference type="InterPro" id="IPR037026">
    <property type="entry name" value="Vgr_OB-fold_dom_sf"/>
</dbReference>
<name>A0ABU2N3F9_9PSEU</name>
<dbReference type="Gene3D" id="2.40.50.230">
    <property type="entry name" value="Gp5 N-terminal domain"/>
    <property type="match status" value="1"/>
</dbReference>
<evidence type="ECO:0000256" key="1">
    <source>
        <dbReference type="SAM" id="MobiDB-lite"/>
    </source>
</evidence>
<dbReference type="InterPro" id="IPR047702">
    <property type="entry name" value="VgrG-rel"/>
</dbReference>
<dbReference type="Proteomes" id="UP001183202">
    <property type="component" value="Unassembled WGS sequence"/>
</dbReference>
<gene>
    <name evidence="3" type="ORF">RM445_02665</name>
</gene>
<dbReference type="NCBIfam" id="NF033848">
    <property type="entry name" value="VgrG_rel"/>
    <property type="match status" value="1"/>
</dbReference>
<sequence length="584" mass="61317">MAQAQISNAFTITVDGTPLPADLEPLLVSADVDDSLNLPDLVILRFRDAERTVLAKANIKIGAKLVVAATSKASTTPEPLITAEVTALEAEFDATGTFTVVRGYDPAHRLFRGRRTETYTQVTASDVAKKVAQRAGLTLGTVDSTSTVFDHVSQGGVSDWEFIDGLAREIGHEVAVKDGKFEFRAPKPAQDAPAPGGEPSDPLLLRQGSDLVRFRSVVTSAEQVKEVQVRGWDVARKQALIGTAPAKTRSAQLSGPGVAPPDLAKTFGDPVYVATDVPYRGQSEVDAAAKALSEQIAGASAEFEGTARGNPKIRAGTAIAIDNLGAPFDGKYVVTSSRHTYDQSTGYATHFAVTGRQERSLFGLASGSGSRRAMTGVSIAQVSDARDPQHQGRVKLTFPWLSDDYVSDWARTVHTGAGKDRGFFVLPEVGDEVLVAFEQGDVRRPYVVGGLFNGVDTPKPGPIDDVDGGSGAINRRSLVSRLGHRIDLLDQDGRKEGIALATADGKHTFTLDATGSSVTLHSDGSVTIEAKNGVTVDAGTSSLKLTGGDVSITATTGLTLDGGPSVKVNASGQVAVSGAMIRLN</sequence>
<dbReference type="RefSeq" id="WP_311554319.1">
    <property type="nucleotide sequence ID" value="NZ_JAVREJ010000001.1"/>
</dbReference>
<dbReference type="SUPFAM" id="SSF69349">
    <property type="entry name" value="Phage fibre proteins"/>
    <property type="match status" value="1"/>
</dbReference>